<dbReference type="Proteomes" id="UP000519439">
    <property type="component" value="Unassembled WGS sequence"/>
</dbReference>
<comment type="caution">
    <text evidence="2">The sequence shown here is derived from an EMBL/GenBank/DDBJ whole genome shotgun (WGS) entry which is preliminary data.</text>
</comment>
<name>A0A7W6IHT4_9HYPH</name>
<dbReference type="RefSeq" id="WP_027316973.1">
    <property type="nucleotide sequence ID" value="NZ_JACIDC010000014.1"/>
</dbReference>
<proteinExistence type="predicted"/>
<accession>A0A7W6IHT4</accession>
<sequence>MSGSSAGHLHAYLAGSGRDGQGRLAADVLAFSDEELEAVHDYIQWLFPLTTRSAAQPHAPVLTQGEIDAIRADPRAAETLRKAEERIRRFYRNTAWWLTPYDHNHLRITRILHSLKLLAAPEDAQRFYRAILQLHEEAGSPVNRRSLRFWAQAAGEATP</sequence>
<dbReference type="GO" id="GO:0016020">
    <property type="term" value="C:membrane"/>
    <property type="evidence" value="ECO:0007669"/>
    <property type="project" value="InterPro"/>
</dbReference>
<evidence type="ECO:0000259" key="1">
    <source>
        <dbReference type="Pfam" id="PF04664"/>
    </source>
</evidence>
<feature type="domain" description="Opioid growth factor receptor (OGFr) conserved" evidence="1">
    <location>
        <begin position="34"/>
        <end position="91"/>
    </location>
</feature>
<keyword evidence="3" id="KW-1185">Reference proteome</keyword>
<protein>
    <recommendedName>
        <fullName evidence="1">Opioid growth factor receptor (OGFr) conserved domain-containing protein</fullName>
    </recommendedName>
</protein>
<dbReference type="GO" id="GO:0140625">
    <property type="term" value="F:opioid growth factor receptor activity"/>
    <property type="evidence" value="ECO:0007669"/>
    <property type="project" value="InterPro"/>
</dbReference>
<gene>
    <name evidence="2" type="ORF">GGR34_003423</name>
</gene>
<evidence type="ECO:0000313" key="2">
    <source>
        <dbReference type="EMBL" id="MBB4041742.1"/>
    </source>
</evidence>
<evidence type="ECO:0000313" key="3">
    <source>
        <dbReference type="Proteomes" id="UP000519439"/>
    </source>
</evidence>
<dbReference type="PANTHER" id="PTHR14015:SF2">
    <property type="entry name" value="OPIOID GROWTH FACTOR RECEPTOR (OGFR) CONSERVED DOMAIN-CONTAINING PROTEIN"/>
    <property type="match status" value="1"/>
</dbReference>
<dbReference type="InterPro" id="IPR039574">
    <property type="entry name" value="OGFr"/>
</dbReference>
<dbReference type="InterPro" id="IPR006757">
    <property type="entry name" value="OGF_rcpt"/>
</dbReference>
<reference evidence="2 3" key="1">
    <citation type="submission" date="2020-08" db="EMBL/GenBank/DDBJ databases">
        <title>Genomic Encyclopedia of Type Strains, Phase IV (KMG-IV): sequencing the most valuable type-strain genomes for metagenomic binning, comparative biology and taxonomic classification.</title>
        <authorList>
            <person name="Goeker M."/>
        </authorList>
    </citation>
    <scope>NUCLEOTIDE SEQUENCE [LARGE SCALE GENOMIC DNA]</scope>
    <source>
        <strain evidence="2 3">DSM 15743</strain>
    </source>
</reference>
<organism evidence="2 3">
    <name type="scientific">Microvirga flocculans</name>
    <dbReference type="NCBI Taxonomy" id="217168"/>
    <lineage>
        <taxon>Bacteria</taxon>
        <taxon>Pseudomonadati</taxon>
        <taxon>Pseudomonadota</taxon>
        <taxon>Alphaproteobacteria</taxon>
        <taxon>Hyphomicrobiales</taxon>
        <taxon>Methylobacteriaceae</taxon>
        <taxon>Microvirga</taxon>
    </lineage>
</organism>
<dbReference type="PANTHER" id="PTHR14015">
    <property type="entry name" value="OPIOID GROWTH FACTOR RECEPTOR OGFR ZETA-TYPE OPIOID RECEPTOR"/>
    <property type="match status" value="1"/>
</dbReference>
<dbReference type="Pfam" id="PF04664">
    <property type="entry name" value="OGFr_N"/>
    <property type="match status" value="1"/>
</dbReference>
<dbReference type="EMBL" id="JACIDC010000014">
    <property type="protein sequence ID" value="MBB4041742.1"/>
    <property type="molecule type" value="Genomic_DNA"/>
</dbReference>
<dbReference type="AlphaFoldDB" id="A0A7W6IHT4"/>